<sequence length="158" mass="16139">MSDDTPEEAIERGLAAYFASDVLEDIMEALDIDALAEGAALDDAVEYERLGRTLGKLIGRAAAKGVNNSGLLGRIMTETAGTEVGGRAGEAAAVALVEHGDADAAVERVRGLIATGNVAGLADEIGAMVEDAGLDGANAGPSADADWTEIEVEEHSEE</sequence>
<dbReference type="PATRIC" id="fig|1227456.3.peg.718"/>
<reference evidence="1 2" key="1">
    <citation type="journal article" date="2014" name="PLoS Genet.">
        <title>Phylogenetically driven sequencing of extremely halophilic archaea reveals strategies for static and dynamic osmo-response.</title>
        <authorList>
            <person name="Becker E.A."/>
            <person name="Seitzer P.M."/>
            <person name="Tritt A."/>
            <person name="Larsen D."/>
            <person name="Krusor M."/>
            <person name="Yao A.I."/>
            <person name="Wu D."/>
            <person name="Madern D."/>
            <person name="Eisen J.A."/>
            <person name="Darling A.E."/>
            <person name="Facciotti M.T."/>
        </authorList>
    </citation>
    <scope>NUCLEOTIDE SEQUENCE [LARGE SCALE GENOMIC DNA]</scope>
    <source>
        <strain evidence="1 2">DSM 8989</strain>
    </source>
</reference>
<gene>
    <name evidence="1" type="ORF">C450_03442</name>
</gene>
<keyword evidence="2" id="KW-1185">Reference proteome</keyword>
<accession>M0NDD3</accession>
<evidence type="ECO:0000313" key="2">
    <source>
        <dbReference type="Proteomes" id="UP000011625"/>
    </source>
</evidence>
<dbReference type="AlphaFoldDB" id="M0NDD3"/>
<dbReference type="STRING" id="1227456.C450_03442"/>
<organism evidence="1 2">
    <name type="scientific">Halococcus salifodinae DSM 8989</name>
    <dbReference type="NCBI Taxonomy" id="1227456"/>
    <lineage>
        <taxon>Archaea</taxon>
        <taxon>Methanobacteriati</taxon>
        <taxon>Methanobacteriota</taxon>
        <taxon>Stenosarchaea group</taxon>
        <taxon>Halobacteria</taxon>
        <taxon>Halobacteriales</taxon>
        <taxon>Halococcaceae</taxon>
        <taxon>Halococcus</taxon>
    </lineage>
</organism>
<dbReference type="OrthoDB" id="214343at2157"/>
<dbReference type="EMBL" id="AOME01000015">
    <property type="protein sequence ID" value="EMA55089.1"/>
    <property type="molecule type" value="Genomic_DNA"/>
</dbReference>
<proteinExistence type="predicted"/>
<evidence type="ECO:0000313" key="1">
    <source>
        <dbReference type="EMBL" id="EMA55089.1"/>
    </source>
</evidence>
<dbReference type="Proteomes" id="UP000011625">
    <property type="component" value="Unassembled WGS sequence"/>
</dbReference>
<protein>
    <submittedName>
        <fullName evidence="1">Uncharacterized protein</fullName>
    </submittedName>
</protein>
<dbReference type="RefSeq" id="WP_005040024.1">
    <property type="nucleotide sequence ID" value="NZ_AOME01000015.1"/>
</dbReference>
<name>M0NDD3_9EURY</name>
<comment type="caution">
    <text evidence="1">The sequence shown here is derived from an EMBL/GenBank/DDBJ whole genome shotgun (WGS) entry which is preliminary data.</text>
</comment>